<dbReference type="EMBL" id="CM029052">
    <property type="protein sequence ID" value="KAG2556363.1"/>
    <property type="molecule type" value="Genomic_DNA"/>
</dbReference>
<evidence type="ECO:0008006" key="5">
    <source>
        <dbReference type="Google" id="ProtNLM"/>
    </source>
</evidence>
<proteinExistence type="inferred from homology"/>
<dbReference type="GO" id="GO:0080044">
    <property type="term" value="F:quercetin 7-O-glucosyltransferase activity"/>
    <property type="evidence" value="ECO:0007669"/>
    <property type="project" value="TreeGrafter"/>
</dbReference>
<dbReference type="GO" id="GO:0080043">
    <property type="term" value="F:quercetin 3-O-glucosyltransferase activity"/>
    <property type="evidence" value="ECO:0007669"/>
    <property type="project" value="TreeGrafter"/>
</dbReference>
<dbReference type="CDD" id="cd03784">
    <property type="entry name" value="GT1_Gtf-like"/>
    <property type="match status" value="1"/>
</dbReference>
<accession>A0A8T0P3N9</accession>
<dbReference type="AlphaFoldDB" id="A0A8T0P3N9"/>
<dbReference type="PANTHER" id="PTHR11926">
    <property type="entry name" value="GLUCOSYL/GLUCURONOSYL TRANSFERASES"/>
    <property type="match status" value="1"/>
</dbReference>
<keyword evidence="4" id="KW-1185">Reference proteome</keyword>
<evidence type="ECO:0000313" key="3">
    <source>
        <dbReference type="EMBL" id="KAG2556363.1"/>
    </source>
</evidence>
<dbReference type="Gene3D" id="3.40.50.2000">
    <property type="entry name" value="Glycogen Phosphorylase B"/>
    <property type="match status" value="2"/>
</dbReference>
<gene>
    <name evidence="3" type="ORF">PVAP13_8NG197402</name>
</gene>
<evidence type="ECO:0000256" key="1">
    <source>
        <dbReference type="ARBA" id="ARBA00009995"/>
    </source>
</evidence>
<keyword evidence="2" id="KW-0808">Transferase</keyword>
<sequence>MAKPHILMVPLPAQGHVTPMMELAHRLVEHGFDVTFVNTEEPHARVVGALQAAGGTAALAGIHLASIPDGLEQEERLDVVKVIESYDRHIPGHLERLIAEMEASGRPKVNWIVCDVYMWPCFVVAKKFGIRLAALWPAAAACLAFNIKIPKLLEDGLVNDKGLPERDETVQLAPGVPPLQTSQLPWINFMTPAWQRVLFFLGTKTEELSTLAEMVVCNSFRELEAGAFKLLPKNILPVGPLTPDPELRKPVGQLLPEDTRCLPWLDAQTDGSVVYVAFGSSTIFHPRQFRELAEGLELAGRPFLWVVRADFTTGDLSKEWFDEFKARVAGTGMVVSWCPQQKVLAHRAVACFVSHCGWNSTVEGVRSGVPFLCWPYFSDQFLDRSYVTDVWRTGLAVSPDADGIVTKEELRSKVEQVVGDNEIRERARLLRDAAGRAIDQGGDSYENIQKFVDLLRQ</sequence>
<dbReference type="Proteomes" id="UP000823388">
    <property type="component" value="Chromosome 8N"/>
</dbReference>
<dbReference type="FunFam" id="3.40.50.2000:FF:000061">
    <property type="entry name" value="UDP-glycosyltransferase 83A1"/>
    <property type="match status" value="1"/>
</dbReference>
<comment type="similarity">
    <text evidence="1">Belongs to the UDP-glycosyltransferase family.</text>
</comment>
<dbReference type="PANTHER" id="PTHR11926:SF1412">
    <property type="entry name" value="UDP-GLYCOSYLTRANSFERASE 83A1-LIKE"/>
    <property type="match status" value="1"/>
</dbReference>
<dbReference type="SUPFAM" id="SSF53756">
    <property type="entry name" value="UDP-Glycosyltransferase/glycogen phosphorylase"/>
    <property type="match status" value="1"/>
</dbReference>
<name>A0A8T0P3N9_PANVG</name>
<dbReference type="Pfam" id="PF00201">
    <property type="entry name" value="UDPGT"/>
    <property type="match status" value="1"/>
</dbReference>
<dbReference type="InterPro" id="IPR002213">
    <property type="entry name" value="UDP_glucos_trans"/>
</dbReference>
<organism evidence="3 4">
    <name type="scientific">Panicum virgatum</name>
    <name type="common">Blackwell switchgrass</name>
    <dbReference type="NCBI Taxonomy" id="38727"/>
    <lineage>
        <taxon>Eukaryota</taxon>
        <taxon>Viridiplantae</taxon>
        <taxon>Streptophyta</taxon>
        <taxon>Embryophyta</taxon>
        <taxon>Tracheophyta</taxon>
        <taxon>Spermatophyta</taxon>
        <taxon>Magnoliopsida</taxon>
        <taxon>Liliopsida</taxon>
        <taxon>Poales</taxon>
        <taxon>Poaceae</taxon>
        <taxon>PACMAD clade</taxon>
        <taxon>Panicoideae</taxon>
        <taxon>Panicodae</taxon>
        <taxon>Paniceae</taxon>
        <taxon>Panicinae</taxon>
        <taxon>Panicum</taxon>
        <taxon>Panicum sect. Hiantes</taxon>
    </lineage>
</organism>
<evidence type="ECO:0000256" key="2">
    <source>
        <dbReference type="ARBA" id="ARBA00022679"/>
    </source>
</evidence>
<comment type="caution">
    <text evidence="3">The sequence shown here is derived from an EMBL/GenBank/DDBJ whole genome shotgun (WGS) entry which is preliminary data.</text>
</comment>
<protein>
    <recommendedName>
        <fullName evidence="5">Glycosyltransferase</fullName>
    </recommendedName>
</protein>
<dbReference type="FunFam" id="3.40.50.2000:FF:000108">
    <property type="entry name" value="UDP-glycosyltransferase 83A1"/>
    <property type="match status" value="1"/>
</dbReference>
<evidence type="ECO:0000313" key="4">
    <source>
        <dbReference type="Proteomes" id="UP000823388"/>
    </source>
</evidence>
<dbReference type="OrthoDB" id="5835829at2759"/>
<reference evidence="3" key="1">
    <citation type="submission" date="2020-05" db="EMBL/GenBank/DDBJ databases">
        <title>WGS assembly of Panicum virgatum.</title>
        <authorList>
            <person name="Lovell J.T."/>
            <person name="Jenkins J."/>
            <person name="Shu S."/>
            <person name="Juenger T.E."/>
            <person name="Schmutz J."/>
        </authorList>
    </citation>
    <scope>NUCLEOTIDE SEQUENCE</scope>
    <source>
        <strain evidence="3">AP13</strain>
    </source>
</reference>